<sequence>MNLVREKDGLESSLKAGSGGNRTFVEVVLENQKCRAKDMDFSWPKKLLGLQAADTQSCSNFCPKLEGQEVVVQPLFVSHGAKEMVRSDDSIKQVSDGNEEV</sequence>
<dbReference type="EMBL" id="JAJSOW010000100">
    <property type="protein sequence ID" value="KAI9186552.1"/>
    <property type="molecule type" value="Genomic_DNA"/>
</dbReference>
<protein>
    <submittedName>
        <fullName evidence="1">Uncharacterized protein</fullName>
    </submittedName>
</protein>
<comment type="caution">
    <text evidence="1">The sequence shown here is derived from an EMBL/GenBank/DDBJ whole genome shotgun (WGS) entry which is preliminary data.</text>
</comment>
<accession>A0AAD5J6Q7</accession>
<gene>
    <name evidence="1" type="ORF">LWI28_018479</name>
</gene>
<evidence type="ECO:0000313" key="1">
    <source>
        <dbReference type="EMBL" id="KAI9186552.1"/>
    </source>
</evidence>
<organism evidence="1 2">
    <name type="scientific">Acer negundo</name>
    <name type="common">Box elder</name>
    <dbReference type="NCBI Taxonomy" id="4023"/>
    <lineage>
        <taxon>Eukaryota</taxon>
        <taxon>Viridiplantae</taxon>
        <taxon>Streptophyta</taxon>
        <taxon>Embryophyta</taxon>
        <taxon>Tracheophyta</taxon>
        <taxon>Spermatophyta</taxon>
        <taxon>Magnoliopsida</taxon>
        <taxon>eudicotyledons</taxon>
        <taxon>Gunneridae</taxon>
        <taxon>Pentapetalae</taxon>
        <taxon>rosids</taxon>
        <taxon>malvids</taxon>
        <taxon>Sapindales</taxon>
        <taxon>Sapindaceae</taxon>
        <taxon>Hippocastanoideae</taxon>
        <taxon>Acereae</taxon>
        <taxon>Acer</taxon>
    </lineage>
</organism>
<keyword evidence="2" id="KW-1185">Reference proteome</keyword>
<dbReference type="AlphaFoldDB" id="A0AAD5J6Q7"/>
<reference evidence="1" key="2">
    <citation type="submission" date="2023-02" db="EMBL/GenBank/DDBJ databases">
        <authorList>
            <person name="Swenson N.G."/>
            <person name="Wegrzyn J.L."/>
            <person name="Mcevoy S.L."/>
        </authorList>
    </citation>
    <scope>NUCLEOTIDE SEQUENCE</scope>
    <source>
        <strain evidence="1">91603</strain>
        <tissue evidence="1">Leaf</tissue>
    </source>
</reference>
<evidence type="ECO:0000313" key="2">
    <source>
        <dbReference type="Proteomes" id="UP001064489"/>
    </source>
</evidence>
<dbReference type="Proteomes" id="UP001064489">
    <property type="component" value="Chromosome 3"/>
</dbReference>
<proteinExistence type="predicted"/>
<name>A0AAD5J6Q7_ACENE</name>
<reference evidence="1" key="1">
    <citation type="journal article" date="2022" name="Plant J.">
        <title>Strategies of tolerance reflected in two North American maple genomes.</title>
        <authorList>
            <person name="McEvoy S.L."/>
            <person name="Sezen U.U."/>
            <person name="Trouern-Trend A."/>
            <person name="McMahon S.M."/>
            <person name="Schaberg P.G."/>
            <person name="Yang J."/>
            <person name="Wegrzyn J.L."/>
            <person name="Swenson N.G."/>
        </authorList>
    </citation>
    <scope>NUCLEOTIDE SEQUENCE</scope>
    <source>
        <strain evidence="1">91603</strain>
    </source>
</reference>